<name>A0A6J6XWR4_9ZZZZ</name>
<dbReference type="EMBL" id="CAFAAP010000073">
    <property type="protein sequence ID" value="CAB4801831.1"/>
    <property type="molecule type" value="Genomic_DNA"/>
</dbReference>
<dbReference type="AlphaFoldDB" id="A0A6J6XWR4"/>
<keyword evidence="1" id="KW-0812">Transmembrane</keyword>
<evidence type="ECO:0000256" key="1">
    <source>
        <dbReference type="SAM" id="Phobius"/>
    </source>
</evidence>
<feature type="transmembrane region" description="Helical" evidence="1">
    <location>
        <begin position="39"/>
        <end position="57"/>
    </location>
</feature>
<sequence>MSVNIEPISPFRNCLAFFFFGVGVYFCSKFVIEKFSRSLIVLILVIEAFVFLALRNLDLISFDSGGNGYIWGTAFLVFFVAQIDGSRLAPLLIKARILGDLSYSVFLWHVPIQITIKLVQAKYSIDNSIAYSKLFFIFFIALTYFVGYLSYRFIEQPAQRIIRKRFARNATV</sequence>
<organism evidence="2">
    <name type="scientific">freshwater metagenome</name>
    <dbReference type="NCBI Taxonomy" id="449393"/>
    <lineage>
        <taxon>unclassified sequences</taxon>
        <taxon>metagenomes</taxon>
        <taxon>ecological metagenomes</taxon>
    </lineage>
</organism>
<proteinExistence type="predicted"/>
<gene>
    <name evidence="2" type="ORF">UFOPK3026_00596</name>
</gene>
<feature type="transmembrane region" description="Helical" evidence="1">
    <location>
        <begin position="134"/>
        <end position="154"/>
    </location>
</feature>
<accession>A0A6J6XWR4</accession>
<feature type="transmembrane region" description="Helical" evidence="1">
    <location>
        <begin position="15"/>
        <end position="32"/>
    </location>
</feature>
<feature type="transmembrane region" description="Helical" evidence="1">
    <location>
        <begin position="97"/>
        <end position="114"/>
    </location>
</feature>
<evidence type="ECO:0000313" key="2">
    <source>
        <dbReference type="EMBL" id="CAB4801831.1"/>
    </source>
</evidence>
<protein>
    <submittedName>
        <fullName evidence="2">Unannotated protein</fullName>
    </submittedName>
</protein>
<feature type="transmembrane region" description="Helical" evidence="1">
    <location>
        <begin position="69"/>
        <end position="85"/>
    </location>
</feature>
<keyword evidence="1" id="KW-0472">Membrane</keyword>
<reference evidence="2" key="1">
    <citation type="submission" date="2020-05" db="EMBL/GenBank/DDBJ databases">
        <authorList>
            <person name="Chiriac C."/>
            <person name="Salcher M."/>
            <person name="Ghai R."/>
            <person name="Kavagutti S V."/>
        </authorList>
    </citation>
    <scope>NUCLEOTIDE SEQUENCE</scope>
</reference>
<keyword evidence="1" id="KW-1133">Transmembrane helix</keyword>